<dbReference type="Pfam" id="PF00089">
    <property type="entry name" value="Trypsin"/>
    <property type="match status" value="1"/>
</dbReference>
<keyword evidence="5" id="KW-0720">Serine protease</keyword>
<dbReference type="SUPFAM" id="SSF50494">
    <property type="entry name" value="Trypsin-like serine proteases"/>
    <property type="match status" value="1"/>
</dbReference>
<keyword evidence="5" id="KW-0645">Protease</keyword>
<organism evidence="7 8">
    <name type="scientific">Exocentrus adspersus</name>
    <dbReference type="NCBI Taxonomy" id="1586481"/>
    <lineage>
        <taxon>Eukaryota</taxon>
        <taxon>Metazoa</taxon>
        <taxon>Ecdysozoa</taxon>
        <taxon>Arthropoda</taxon>
        <taxon>Hexapoda</taxon>
        <taxon>Insecta</taxon>
        <taxon>Pterygota</taxon>
        <taxon>Neoptera</taxon>
        <taxon>Endopterygota</taxon>
        <taxon>Coleoptera</taxon>
        <taxon>Polyphaga</taxon>
        <taxon>Cucujiformia</taxon>
        <taxon>Chrysomeloidea</taxon>
        <taxon>Cerambycidae</taxon>
        <taxon>Lamiinae</taxon>
        <taxon>Acanthocinini</taxon>
        <taxon>Exocentrus</taxon>
    </lineage>
</organism>
<evidence type="ECO:0000256" key="3">
    <source>
        <dbReference type="ARBA" id="ARBA00023180"/>
    </source>
</evidence>
<evidence type="ECO:0000256" key="1">
    <source>
        <dbReference type="ARBA" id="ARBA00022729"/>
    </source>
</evidence>
<gene>
    <name evidence="7" type="ORF">NQ315_006640</name>
</gene>
<sequence length="267" mass="29681">MFVRNNMGPIKCLNNGHSSLKQPKGNSSLHLINFEECGHVRESERITKGKTAPLGQYPWVARLGYEMGKNKIRFRCGGSLINKNYILTAAHCVHGWEIELKTIRLGETNLTKANNDEECIENICTPPVQDIGIDKLHIHPNFNRTSVKNDICLIRLAQEAVYNDFVKPICLPHGEIITKNYIAERVEIAGWGVIDSSTEEVSTTLQYVSLPVRDRCACASISSDIHLDDTQFCVGVETGEDSCVGDSGGPMMKMEYSSGANKYYLLG</sequence>
<evidence type="ECO:0000256" key="2">
    <source>
        <dbReference type="ARBA" id="ARBA00023157"/>
    </source>
</evidence>
<dbReference type="PRINTS" id="PR00722">
    <property type="entry name" value="CHYMOTRYPSIN"/>
</dbReference>
<evidence type="ECO:0000256" key="5">
    <source>
        <dbReference type="RuleBase" id="RU363034"/>
    </source>
</evidence>
<dbReference type="PROSITE" id="PS50240">
    <property type="entry name" value="TRYPSIN_DOM"/>
    <property type="match status" value="1"/>
</dbReference>
<comment type="similarity">
    <text evidence="4">Belongs to the peptidase S1 family. CLIP subfamily.</text>
</comment>
<comment type="caution">
    <text evidence="7">The sequence shown here is derived from an EMBL/GenBank/DDBJ whole genome shotgun (WGS) entry which is preliminary data.</text>
</comment>
<dbReference type="PROSITE" id="PS00135">
    <property type="entry name" value="TRYPSIN_SER"/>
    <property type="match status" value="1"/>
</dbReference>
<dbReference type="InterPro" id="IPR001254">
    <property type="entry name" value="Trypsin_dom"/>
</dbReference>
<accession>A0AAV8VEH2</accession>
<dbReference type="Proteomes" id="UP001159042">
    <property type="component" value="Unassembled WGS sequence"/>
</dbReference>
<dbReference type="PANTHER" id="PTHR24252:SF7">
    <property type="entry name" value="HYALIN"/>
    <property type="match status" value="1"/>
</dbReference>
<dbReference type="InterPro" id="IPR033116">
    <property type="entry name" value="TRYPSIN_SER"/>
</dbReference>
<dbReference type="Gene3D" id="2.40.10.10">
    <property type="entry name" value="Trypsin-like serine proteases"/>
    <property type="match status" value="2"/>
</dbReference>
<dbReference type="PROSITE" id="PS00134">
    <property type="entry name" value="TRYPSIN_HIS"/>
    <property type="match status" value="1"/>
</dbReference>
<feature type="domain" description="Peptidase S1" evidence="6">
    <location>
        <begin position="46"/>
        <end position="267"/>
    </location>
</feature>
<feature type="non-terminal residue" evidence="7">
    <location>
        <position position="267"/>
    </location>
</feature>
<dbReference type="CDD" id="cd00190">
    <property type="entry name" value="Tryp_SPc"/>
    <property type="match status" value="1"/>
</dbReference>
<dbReference type="PANTHER" id="PTHR24252">
    <property type="entry name" value="ACROSIN-RELATED"/>
    <property type="match status" value="1"/>
</dbReference>
<dbReference type="InterPro" id="IPR018114">
    <property type="entry name" value="TRYPSIN_HIS"/>
</dbReference>
<dbReference type="AlphaFoldDB" id="A0AAV8VEH2"/>
<keyword evidence="5" id="KW-0378">Hydrolase</keyword>
<evidence type="ECO:0000256" key="4">
    <source>
        <dbReference type="ARBA" id="ARBA00024195"/>
    </source>
</evidence>
<dbReference type="EMBL" id="JANEYG010000121">
    <property type="protein sequence ID" value="KAJ8912568.1"/>
    <property type="molecule type" value="Genomic_DNA"/>
</dbReference>
<keyword evidence="3" id="KW-0325">Glycoprotein</keyword>
<dbReference type="InterPro" id="IPR001314">
    <property type="entry name" value="Peptidase_S1A"/>
</dbReference>
<dbReference type="GO" id="GO:0006508">
    <property type="term" value="P:proteolysis"/>
    <property type="evidence" value="ECO:0007669"/>
    <property type="project" value="UniProtKB-KW"/>
</dbReference>
<evidence type="ECO:0000259" key="6">
    <source>
        <dbReference type="PROSITE" id="PS50240"/>
    </source>
</evidence>
<dbReference type="GO" id="GO:0004252">
    <property type="term" value="F:serine-type endopeptidase activity"/>
    <property type="evidence" value="ECO:0007669"/>
    <property type="project" value="InterPro"/>
</dbReference>
<dbReference type="InterPro" id="IPR043504">
    <property type="entry name" value="Peptidase_S1_PA_chymotrypsin"/>
</dbReference>
<proteinExistence type="inferred from homology"/>
<reference evidence="7 8" key="1">
    <citation type="journal article" date="2023" name="Insect Mol. Biol.">
        <title>Genome sequencing provides insights into the evolution of gene families encoding plant cell wall-degrading enzymes in longhorned beetles.</title>
        <authorList>
            <person name="Shin N.R."/>
            <person name="Okamura Y."/>
            <person name="Kirsch R."/>
            <person name="Pauchet Y."/>
        </authorList>
    </citation>
    <scope>NUCLEOTIDE SEQUENCE [LARGE SCALE GENOMIC DNA]</scope>
    <source>
        <strain evidence="7">EAD_L_NR</strain>
    </source>
</reference>
<dbReference type="FunFam" id="2.40.10.10:FF:000028">
    <property type="entry name" value="Serine protease easter"/>
    <property type="match status" value="1"/>
</dbReference>
<keyword evidence="2" id="KW-1015">Disulfide bond</keyword>
<evidence type="ECO:0000313" key="7">
    <source>
        <dbReference type="EMBL" id="KAJ8912568.1"/>
    </source>
</evidence>
<protein>
    <recommendedName>
        <fullName evidence="6">Peptidase S1 domain-containing protein</fullName>
    </recommendedName>
</protein>
<dbReference type="InterPro" id="IPR009003">
    <property type="entry name" value="Peptidase_S1_PA"/>
</dbReference>
<dbReference type="SMART" id="SM00020">
    <property type="entry name" value="Tryp_SPc"/>
    <property type="match status" value="1"/>
</dbReference>
<keyword evidence="1" id="KW-0732">Signal</keyword>
<keyword evidence="8" id="KW-1185">Reference proteome</keyword>
<name>A0AAV8VEH2_9CUCU</name>
<evidence type="ECO:0000313" key="8">
    <source>
        <dbReference type="Proteomes" id="UP001159042"/>
    </source>
</evidence>